<dbReference type="EMBL" id="JAOQJL010000052">
    <property type="protein sequence ID" value="MCU6767129.1"/>
    <property type="molecule type" value="Genomic_DNA"/>
</dbReference>
<keyword evidence="6" id="KW-1185">Reference proteome</keyword>
<dbReference type="Pfam" id="PF00356">
    <property type="entry name" value="LacI"/>
    <property type="match status" value="1"/>
</dbReference>
<comment type="caution">
    <text evidence="5">The sequence shown here is derived from an EMBL/GenBank/DDBJ whole genome shotgun (WGS) entry which is preliminary data.</text>
</comment>
<dbReference type="InterPro" id="IPR028082">
    <property type="entry name" value="Peripla_BP_I"/>
</dbReference>
<dbReference type="SUPFAM" id="SSF47413">
    <property type="entry name" value="lambda repressor-like DNA-binding domains"/>
    <property type="match status" value="1"/>
</dbReference>
<name>A0ABT2U0B8_9FIRM</name>
<dbReference type="SMART" id="SM00354">
    <property type="entry name" value="HTH_LACI"/>
    <property type="match status" value="1"/>
</dbReference>
<organism evidence="5 6">
    <name type="scientific">Blautia ammoniilytica</name>
    <dbReference type="NCBI Taxonomy" id="2981782"/>
    <lineage>
        <taxon>Bacteria</taxon>
        <taxon>Bacillati</taxon>
        <taxon>Bacillota</taxon>
        <taxon>Clostridia</taxon>
        <taxon>Lachnospirales</taxon>
        <taxon>Lachnospiraceae</taxon>
        <taxon>Blautia</taxon>
    </lineage>
</organism>
<keyword evidence="2 5" id="KW-0238">DNA-binding</keyword>
<dbReference type="SUPFAM" id="SSF53822">
    <property type="entry name" value="Periplasmic binding protein-like I"/>
    <property type="match status" value="1"/>
</dbReference>
<evidence type="ECO:0000313" key="6">
    <source>
        <dbReference type="Proteomes" id="UP001652409"/>
    </source>
</evidence>
<dbReference type="InterPro" id="IPR000843">
    <property type="entry name" value="HTH_LacI"/>
</dbReference>
<dbReference type="Gene3D" id="1.10.260.40">
    <property type="entry name" value="lambda repressor-like DNA-binding domains"/>
    <property type="match status" value="1"/>
</dbReference>
<keyword evidence="1" id="KW-0805">Transcription regulation</keyword>
<feature type="domain" description="HTH lacI-type" evidence="4">
    <location>
        <begin position="6"/>
        <end position="50"/>
    </location>
</feature>
<dbReference type="Proteomes" id="UP001652409">
    <property type="component" value="Unassembled WGS sequence"/>
</dbReference>
<reference evidence="5 6" key="1">
    <citation type="journal article" date="2021" name="ISME Commun">
        <title>Automated analysis of genomic sequences facilitates high-throughput and comprehensive description of bacteria.</title>
        <authorList>
            <person name="Hitch T.C.A."/>
        </authorList>
    </citation>
    <scope>NUCLEOTIDE SEQUENCE [LARGE SCALE GENOMIC DNA]</scope>
    <source>
        <strain evidence="5 6">Sanger_23</strain>
    </source>
</reference>
<dbReference type="PANTHER" id="PTHR30146:SF109">
    <property type="entry name" value="HTH-TYPE TRANSCRIPTIONAL REGULATOR GALS"/>
    <property type="match status" value="1"/>
</dbReference>
<gene>
    <name evidence="5" type="ORF">OCV61_17305</name>
</gene>
<dbReference type="CDD" id="cd01392">
    <property type="entry name" value="HTH_LacI"/>
    <property type="match status" value="1"/>
</dbReference>
<dbReference type="PANTHER" id="PTHR30146">
    <property type="entry name" value="LACI-RELATED TRANSCRIPTIONAL REPRESSOR"/>
    <property type="match status" value="1"/>
</dbReference>
<evidence type="ECO:0000256" key="2">
    <source>
        <dbReference type="ARBA" id="ARBA00023125"/>
    </source>
</evidence>
<dbReference type="Pfam" id="PF13377">
    <property type="entry name" value="Peripla_BP_3"/>
    <property type="match status" value="1"/>
</dbReference>
<evidence type="ECO:0000256" key="3">
    <source>
        <dbReference type="ARBA" id="ARBA00023163"/>
    </source>
</evidence>
<dbReference type="PROSITE" id="PS50932">
    <property type="entry name" value="HTH_LACI_2"/>
    <property type="match status" value="1"/>
</dbReference>
<dbReference type="RefSeq" id="WP_158422814.1">
    <property type="nucleotide sequence ID" value="NZ_JAOQJL010000052.1"/>
</dbReference>
<proteinExistence type="predicted"/>
<dbReference type="Gene3D" id="3.40.50.2300">
    <property type="match status" value="2"/>
</dbReference>
<accession>A0ABT2U0B8</accession>
<keyword evidence="3" id="KW-0804">Transcription</keyword>
<sequence length="352" mass="39490">MNKKKTTIQDIADSLGFSRVTVSKALNNSGDVSQKTKEIILNRAKLMNYKAFRSDTIPEAVKEEALPGQSGNIALFLHMIPDSFHMASYFMMSLEQALGKIGYSLSLHLITDCELANHTLPASFHIQNTDAILALEIFDRDYCEFLCTLKKPVLFSDIYSSFTQGDLPADILVADNYTASVKLYSSVIEERKPSTIGFLGDPNYCLSFYDRFKGFLNVAQTYGFLSTYKEHSIISDNKNFQDDLWMQDRFKALELPSLLVCANDILAMKALTCLERLNIKVPEDVMVCGYDGTPTISSLYPSLTTIIAPSEEMGIMAAEILSHKIKNPQLPNMIITMNSKIKKNRTTGNYER</sequence>
<dbReference type="GO" id="GO:0003677">
    <property type="term" value="F:DNA binding"/>
    <property type="evidence" value="ECO:0007669"/>
    <property type="project" value="UniProtKB-KW"/>
</dbReference>
<protein>
    <submittedName>
        <fullName evidence="5">LacI family DNA-binding transcriptional regulator</fullName>
    </submittedName>
</protein>
<evidence type="ECO:0000256" key="1">
    <source>
        <dbReference type="ARBA" id="ARBA00023015"/>
    </source>
</evidence>
<dbReference type="InterPro" id="IPR046335">
    <property type="entry name" value="LacI/GalR-like_sensor"/>
</dbReference>
<evidence type="ECO:0000313" key="5">
    <source>
        <dbReference type="EMBL" id="MCU6767129.1"/>
    </source>
</evidence>
<dbReference type="InterPro" id="IPR010982">
    <property type="entry name" value="Lambda_DNA-bd_dom_sf"/>
</dbReference>
<evidence type="ECO:0000259" key="4">
    <source>
        <dbReference type="PROSITE" id="PS50932"/>
    </source>
</evidence>